<organism evidence="2 3">
    <name type="scientific">Erysipelothrix inopinata</name>
    <dbReference type="NCBI Taxonomy" id="225084"/>
    <lineage>
        <taxon>Bacteria</taxon>
        <taxon>Bacillati</taxon>
        <taxon>Bacillota</taxon>
        <taxon>Erysipelotrichia</taxon>
        <taxon>Erysipelotrichales</taxon>
        <taxon>Erysipelotrichaceae</taxon>
        <taxon>Erysipelothrix</taxon>
    </lineage>
</organism>
<accession>A0A7G9S193</accession>
<proteinExistence type="predicted"/>
<keyword evidence="1" id="KW-0812">Transmembrane</keyword>
<dbReference type="RefSeq" id="WP_187534817.1">
    <property type="nucleotide sequence ID" value="NZ_CBCSHU010000003.1"/>
</dbReference>
<dbReference type="Proteomes" id="UP000515928">
    <property type="component" value="Chromosome"/>
</dbReference>
<dbReference type="AlphaFoldDB" id="A0A7G9S193"/>
<sequence>MNKNDKNQIRNIDQMIEDTVIKAHKNKIKKNLIMSFSIVFLLFSAFTLTLNFNDKFYTYAMDQPVLKPLVVNLRFKDIYTEPDKNTIENQKFKLNIMNPGEYEGFKVIQKSMDSKIDEMSFYANIQSSGSDLYLVQMNEGYVGAYAEGIWKYNVETSNLDKVIDFENLNIQNMESFGVVKDELYLTNRIVNGDEETLKIMKYTDGKLSEINQSIHHFYHFFSNKISFFEVNNQLTYTTLERKDDRYCYVLNQGESKTELECYTGKLNAAYIPVLDHQASSEYYDLYHSTMTNNENWRTEGKESGPIFTNIVYDKNGNNVYENSYASEIKLVGKNLLIKYDEEGKEPHFEIYNLESKIEKKYGNISEFFYGLQDHGIRSYVFEVDDYAKNLTSVYSNHSVFTVFESVGKFNSQLPGKYLTLPDKGNSFIVSTDSENTQLYITMISYDR</sequence>
<dbReference type="KEGG" id="eio:H9L01_04495"/>
<evidence type="ECO:0000256" key="1">
    <source>
        <dbReference type="SAM" id="Phobius"/>
    </source>
</evidence>
<protein>
    <submittedName>
        <fullName evidence="2">Uncharacterized protein</fullName>
    </submittedName>
</protein>
<evidence type="ECO:0000313" key="2">
    <source>
        <dbReference type="EMBL" id="QNN61618.1"/>
    </source>
</evidence>
<name>A0A7G9S193_9FIRM</name>
<keyword evidence="1" id="KW-1133">Transmembrane helix</keyword>
<dbReference type="EMBL" id="CP060715">
    <property type="protein sequence ID" value="QNN61618.1"/>
    <property type="molecule type" value="Genomic_DNA"/>
</dbReference>
<evidence type="ECO:0000313" key="3">
    <source>
        <dbReference type="Proteomes" id="UP000515928"/>
    </source>
</evidence>
<keyword evidence="1" id="KW-0472">Membrane</keyword>
<gene>
    <name evidence="2" type="ORF">H9L01_04495</name>
</gene>
<reference evidence="2 3" key="1">
    <citation type="submission" date="2020-08" db="EMBL/GenBank/DDBJ databases">
        <title>Genome sequence of Erysipelothrix inopinata DSM 15511T.</title>
        <authorList>
            <person name="Hyun D.-W."/>
            <person name="Bae J.-W."/>
        </authorList>
    </citation>
    <scope>NUCLEOTIDE SEQUENCE [LARGE SCALE GENOMIC DNA]</scope>
    <source>
        <strain evidence="2 3">DSM 15511</strain>
    </source>
</reference>
<feature type="transmembrane region" description="Helical" evidence="1">
    <location>
        <begin position="32"/>
        <end position="52"/>
    </location>
</feature>
<keyword evidence="3" id="KW-1185">Reference proteome</keyword>